<evidence type="ECO:0000313" key="1">
    <source>
        <dbReference type="EMBL" id="RUS69490.1"/>
    </source>
</evidence>
<dbReference type="STRING" id="188477.A0A3S1GZY5"/>
<name>A0A3S1GZY5_ELYCH</name>
<dbReference type="EMBL" id="RQTK01001666">
    <property type="protein sequence ID" value="RUS69490.1"/>
    <property type="molecule type" value="Genomic_DNA"/>
</dbReference>
<dbReference type="Proteomes" id="UP000271974">
    <property type="component" value="Unassembled WGS sequence"/>
</dbReference>
<protein>
    <submittedName>
        <fullName evidence="1">Uncharacterized protein</fullName>
    </submittedName>
</protein>
<proteinExistence type="predicted"/>
<organism evidence="1 2">
    <name type="scientific">Elysia chlorotica</name>
    <name type="common">Eastern emerald elysia</name>
    <name type="synonym">Sea slug</name>
    <dbReference type="NCBI Taxonomy" id="188477"/>
    <lineage>
        <taxon>Eukaryota</taxon>
        <taxon>Metazoa</taxon>
        <taxon>Spiralia</taxon>
        <taxon>Lophotrochozoa</taxon>
        <taxon>Mollusca</taxon>
        <taxon>Gastropoda</taxon>
        <taxon>Heterobranchia</taxon>
        <taxon>Euthyneura</taxon>
        <taxon>Panpulmonata</taxon>
        <taxon>Sacoglossa</taxon>
        <taxon>Placobranchoidea</taxon>
        <taxon>Plakobranchidae</taxon>
        <taxon>Elysia</taxon>
    </lineage>
</organism>
<dbReference type="OrthoDB" id="10071251at2759"/>
<accession>A0A3S1GZY5</accession>
<sequence length="86" mass="9520">MQTTDFLMHASLNVRNTKAEGAALTLQGVDDIHGGDGLALGMLGVGDSVTDYVLEEDLEDTTGLFVDEARIRFTPPRRARRRMRAW</sequence>
<gene>
    <name evidence="1" type="ORF">EGW08_022758</name>
</gene>
<reference evidence="1 2" key="1">
    <citation type="submission" date="2019-01" db="EMBL/GenBank/DDBJ databases">
        <title>A draft genome assembly of the solar-powered sea slug Elysia chlorotica.</title>
        <authorList>
            <person name="Cai H."/>
            <person name="Li Q."/>
            <person name="Fang X."/>
            <person name="Li J."/>
            <person name="Curtis N.E."/>
            <person name="Altenburger A."/>
            <person name="Shibata T."/>
            <person name="Feng M."/>
            <person name="Maeda T."/>
            <person name="Schwartz J.A."/>
            <person name="Shigenobu S."/>
            <person name="Lundholm N."/>
            <person name="Nishiyama T."/>
            <person name="Yang H."/>
            <person name="Hasebe M."/>
            <person name="Li S."/>
            <person name="Pierce S.K."/>
            <person name="Wang J."/>
        </authorList>
    </citation>
    <scope>NUCLEOTIDE SEQUENCE [LARGE SCALE GENOMIC DNA]</scope>
    <source>
        <strain evidence="1">EC2010</strain>
        <tissue evidence="1">Whole organism of an adult</tissue>
    </source>
</reference>
<comment type="caution">
    <text evidence="1">The sequence shown here is derived from an EMBL/GenBank/DDBJ whole genome shotgun (WGS) entry which is preliminary data.</text>
</comment>
<dbReference type="AlphaFoldDB" id="A0A3S1GZY5"/>
<evidence type="ECO:0000313" key="2">
    <source>
        <dbReference type="Proteomes" id="UP000271974"/>
    </source>
</evidence>
<keyword evidence="2" id="KW-1185">Reference proteome</keyword>